<dbReference type="AlphaFoldDB" id="A0A2S8G814"/>
<dbReference type="InterPro" id="IPR012338">
    <property type="entry name" value="Beta-lactam/transpept-like"/>
</dbReference>
<dbReference type="InterPro" id="IPR048502">
    <property type="entry name" value="NamZ_N"/>
</dbReference>
<dbReference type="PANTHER" id="PTHR42915">
    <property type="entry name" value="HYPOTHETICAL 460 KDA PROTEIN IN FEUA-SIGW INTERGENIC REGION [PRECURSOR]"/>
    <property type="match status" value="1"/>
</dbReference>
<dbReference type="OrthoDB" id="9801061at2"/>
<protein>
    <submittedName>
        <fullName evidence="5">Uncharacterized protein</fullName>
    </submittedName>
</protein>
<dbReference type="SUPFAM" id="SSF56601">
    <property type="entry name" value="beta-lactamase/transpeptidase-like"/>
    <property type="match status" value="1"/>
</dbReference>
<evidence type="ECO:0000313" key="5">
    <source>
        <dbReference type="EMBL" id="PQO40440.1"/>
    </source>
</evidence>
<feature type="domain" description="Peptidoglycan beta-N-acetylmuramidase NamZ C-terminal" evidence="4">
    <location>
        <begin position="617"/>
        <end position="766"/>
    </location>
</feature>
<dbReference type="Pfam" id="PF07075">
    <property type="entry name" value="NamZ_N"/>
    <property type="match status" value="1"/>
</dbReference>
<sequence>MILRTLLLATFLSIPSLALAEIPTATPEEVGMAGPIAPAIDQEIEKALAEKKMPGCVVVVVRHGKIVYEKAHGNRRIVPNVEPMTVDTVFDMASLTKPISTATSVMQLVEQGKVDLDQPVSKYLPEFQGNGKEDITVRQLMIHVSGLTPDNHVNDYLDGWDTAYEKICDLKLLSPPGDKFRYSDVGFLLLGEIVARVSGQPLDQYAKEHVFQPLGMTESGYNPPEALKKRAVTTQEEDGVWLKGTVHDPRARLCEGVAGHAGLFSTAHDLVLYGKGMLAAQKAGEGHVLNPETLKLMTSGYDAVGNVRGLGWDKKSGYSSNRGASMTDKAYGHGGFTGTAMWIDPGLDLVVIFLSNRVHPDGKGSVNQLAGRIGTIAADACLATEENTDDKGTKLGIDVLANDKFAALKGKKVGLIANHTSRDKEGTGTHILLHEAPDVDLVTIFSPEHGFAGLLDQSHIGDSVEPKTGVHVKSLYGETRKPTKEQLAGIDTLVFDIQDIGCRFYTYISTMGLAMEAAAELDIEFIVLDRPNPLGGEVMDGSMLDDEKRSFVGFHDIPVRHGMTIGELAQMMNAERGWGTKLTVIKLEDWQRDELLYETGLPWRNTSPNMRNLAQALIYPGVGLLETTNVSVGRGTDTPFEILGATWIDGPELAAAINAYEIPGVKAIGIEFTPESSKYEGELCGGVNFIITDWSKFETLDLGWAVAASLKKLYPNDWETKRLPTLLGNQQVLDMINDGKTPAEIKVTYQKDLADFAKRRDPFLLYE</sequence>
<dbReference type="RefSeq" id="WP_105327676.1">
    <property type="nucleotide sequence ID" value="NZ_PUHY01000001.1"/>
</dbReference>
<dbReference type="Gene3D" id="3.40.710.10">
    <property type="entry name" value="DD-peptidase/beta-lactamase superfamily"/>
    <property type="match status" value="1"/>
</dbReference>
<dbReference type="Proteomes" id="UP000238322">
    <property type="component" value="Unassembled WGS sequence"/>
</dbReference>
<evidence type="ECO:0000259" key="2">
    <source>
        <dbReference type="Pfam" id="PF00144"/>
    </source>
</evidence>
<feature type="signal peptide" evidence="1">
    <location>
        <begin position="1"/>
        <end position="20"/>
    </location>
</feature>
<dbReference type="EMBL" id="PUHY01000001">
    <property type="protein sequence ID" value="PQO40440.1"/>
    <property type="molecule type" value="Genomic_DNA"/>
</dbReference>
<evidence type="ECO:0000313" key="6">
    <source>
        <dbReference type="Proteomes" id="UP000238322"/>
    </source>
</evidence>
<dbReference type="InterPro" id="IPR048503">
    <property type="entry name" value="NamZ_C"/>
</dbReference>
<dbReference type="InterPro" id="IPR001466">
    <property type="entry name" value="Beta-lactam-related"/>
</dbReference>
<feature type="domain" description="Peptidoglycan beta-N-acetylmuramidase NamZ N-terminal" evidence="3">
    <location>
        <begin position="413"/>
        <end position="613"/>
    </location>
</feature>
<evidence type="ECO:0000259" key="4">
    <source>
        <dbReference type="Pfam" id="PF20732"/>
    </source>
</evidence>
<dbReference type="InterPro" id="IPR008302">
    <property type="entry name" value="NamZ"/>
</dbReference>
<dbReference type="GO" id="GO:0033922">
    <property type="term" value="F:peptidoglycan beta-N-acetylmuramidase activity"/>
    <property type="evidence" value="ECO:0007669"/>
    <property type="project" value="InterPro"/>
</dbReference>
<dbReference type="Gene3D" id="3.40.50.12170">
    <property type="entry name" value="Uncharacterised protein PF07075, DUF1343"/>
    <property type="match status" value="1"/>
</dbReference>
<dbReference type="PANTHER" id="PTHR42915:SF1">
    <property type="entry name" value="PEPTIDOGLYCAN BETA-N-ACETYLMURAMIDASE NAMZ"/>
    <property type="match status" value="1"/>
</dbReference>
<dbReference type="Gene3D" id="3.90.1150.140">
    <property type="match status" value="1"/>
</dbReference>
<proteinExistence type="predicted"/>
<feature type="domain" description="Beta-lactamase-related" evidence="2">
    <location>
        <begin position="40"/>
        <end position="364"/>
    </location>
</feature>
<evidence type="ECO:0000259" key="3">
    <source>
        <dbReference type="Pfam" id="PF07075"/>
    </source>
</evidence>
<gene>
    <name evidence="5" type="ORF">C5Y83_00425</name>
</gene>
<feature type="chain" id="PRO_5015460426" evidence="1">
    <location>
        <begin position="21"/>
        <end position="767"/>
    </location>
</feature>
<reference evidence="5 6" key="1">
    <citation type="submission" date="2018-02" db="EMBL/GenBank/DDBJ databases">
        <title>Comparative genomes isolates from brazilian mangrove.</title>
        <authorList>
            <person name="Araujo J.E."/>
            <person name="Taketani R.G."/>
            <person name="Silva M.C.P."/>
            <person name="Loureco M.V."/>
            <person name="Andreote F.D."/>
        </authorList>
    </citation>
    <scope>NUCLEOTIDE SEQUENCE [LARGE SCALE GENOMIC DNA]</scope>
    <source>
        <strain evidence="5 6">Hex-1 MGV</strain>
    </source>
</reference>
<name>A0A2S8G814_9BACT</name>
<dbReference type="Pfam" id="PF20732">
    <property type="entry name" value="NamZ_C"/>
    <property type="match status" value="1"/>
</dbReference>
<dbReference type="Pfam" id="PF00144">
    <property type="entry name" value="Beta-lactamase"/>
    <property type="match status" value="1"/>
</dbReference>
<keyword evidence="1" id="KW-0732">Signal</keyword>
<accession>A0A2S8G814</accession>
<evidence type="ECO:0000256" key="1">
    <source>
        <dbReference type="SAM" id="SignalP"/>
    </source>
</evidence>
<comment type="caution">
    <text evidence="5">The sequence shown here is derived from an EMBL/GenBank/DDBJ whole genome shotgun (WGS) entry which is preliminary data.</text>
</comment>
<organism evidence="5 6">
    <name type="scientific">Blastopirellula marina</name>
    <dbReference type="NCBI Taxonomy" id="124"/>
    <lineage>
        <taxon>Bacteria</taxon>
        <taxon>Pseudomonadati</taxon>
        <taxon>Planctomycetota</taxon>
        <taxon>Planctomycetia</taxon>
        <taxon>Pirellulales</taxon>
        <taxon>Pirellulaceae</taxon>
        <taxon>Blastopirellula</taxon>
    </lineage>
</organism>